<comment type="subcellular location">
    <subcellularLocation>
        <location evidence="1">Secreted</location>
    </subcellularLocation>
</comment>
<evidence type="ECO:0000256" key="3">
    <source>
        <dbReference type="ARBA" id="ARBA00022471"/>
    </source>
</evidence>
<sequence length="163" mass="18037">MSALLHLLLVSTALFNSFAESAGGFMGVAADVQDIVEEMTQDYKVLVTNTASNSIYLKCASADDTIMGDGSDDDGWWTLENGQALGWTFQKNNFGTTCFWCYANNNGQEARDSGNWYIHQDVFGWDGCDGPANQDGVDENYVTTWEVRNDGIDRTKSRERGMV</sequence>
<evidence type="ECO:0000313" key="8">
    <source>
        <dbReference type="WBParaSite" id="MBELARI_LOCUS3666"/>
    </source>
</evidence>
<proteinExistence type="inferred from homology"/>
<reference evidence="8" key="1">
    <citation type="submission" date="2024-02" db="UniProtKB">
        <authorList>
            <consortium name="WormBaseParasite"/>
        </authorList>
    </citation>
    <scope>IDENTIFICATION</scope>
</reference>
<keyword evidence="7" id="KW-1185">Reference proteome</keyword>
<dbReference type="Proteomes" id="UP000887575">
    <property type="component" value="Unassembled WGS sequence"/>
</dbReference>
<evidence type="ECO:0000256" key="1">
    <source>
        <dbReference type="ARBA" id="ARBA00004613"/>
    </source>
</evidence>
<keyword evidence="5 6" id="KW-0732">Signal</keyword>
<dbReference type="InterPro" id="IPR010264">
    <property type="entry name" value="Self-incomp_S1"/>
</dbReference>
<keyword evidence="4" id="KW-0964">Secreted</keyword>
<evidence type="ECO:0000256" key="5">
    <source>
        <dbReference type="ARBA" id="ARBA00022729"/>
    </source>
</evidence>
<comment type="similarity">
    <text evidence="2">Belongs to the plant self-incompatibility (S1) protein family.</text>
</comment>
<evidence type="ECO:0000256" key="2">
    <source>
        <dbReference type="ARBA" id="ARBA00005581"/>
    </source>
</evidence>
<evidence type="ECO:0000256" key="4">
    <source>
        <dbReference type="ARBA" id="ARBA00022525"/>
    </source>
</evidence>
<dbReference type="GO" id="GO:0060320">
    <property type="term" value="P:rejection of self pollen"/>
    <property type="evidence" value="ECO:0007669"/>
    <property type="project" value="UniProtKB-KW"/>
</dbReference>
<keyword evidence="3" id="KW-0713">Self-incompatibility</keyword>
<feature type="chain" id="PRO_5042084274" evidence="6">
    <location>
        <begin position="20"/>
        <end position="163"/>
    </location>
</feature>
<dbReference type="AlphaFoldDB" id="A0AAF3F9R2"/>
<dbReference type="Pfam" id="PF05938">
    <property type="entry name" value="Self-incomp_S1"/>
    <property type="match status" value="1"/>
</dbReference>
<protein>
    <submittedName>
        <fullName evidence="8">Uncharacterized protein</fullName>
    </submittedName>
</protein>
<dbReference type="WBParaSite" id="MBELARI_LOCUS3666">
    <property type="protein sequence ID" value="MBELARI_LOCUS3666"/>
    <property type="gene ID" value="MBELARI_LOCUS3666"/>
</dbReference>
<accession>A0AAF3F9R2</accession>
<evidence type="ECO:0000313" key="7">
    <source>
        <dbReference type="Proteomes" id="UP000887575"/>
    </source>
</evidence>
<name>A0AAF3F9R2_9BILA</name>
<organism evidence="7 8">
    <name type="scientific">Mesorhabditis belari</name>
    <dbReference type="NCBI Taxonomy" id="2138241"/>
    <lineage>
        <taxon>Eukaryota</taxon>
        <taxon>Metazoa</taxon>
        <taxon>Ecdysozoa</taxon>
        <taxon>Nematoda</taxon>
        <taxon>Chromadorea</taxon>
        <taxon>Rhabditida</taxon>
        <taxon>Rhabditina</taxon>
        <taxon>Rhabditomorpha</taxon>
        <taxon>Rhabditoidea</taxon>
        <taxon>Rhabditidae</taxon>
        <taxon>Mesorhabditinae</taxon>
        <taxon>Mesorhabditis</taxon>
    </lineage>
</organism>
<dbReference type="GO" id="GO:0005576">
    <property type="term" value="C:extracellular region"/>
    <property type="evidence" value="ECO:0007669"/>
    <property type="project" value="UniProtKB-SubCell"/>
</dbReference>
<feature type="signal peptide" evidence="6">
    <location>
        <begin position="1"/>
        <end position="19"/>
    </location>
</feature>
<evidence type="ECO:0000256" key="6">
    <source>
        <dbReference type="SAM" id="SignalP"/>
    </source>
</evidence>